<evidence type="ECO:0000313" key="3">
    <source>
        <dbReference type="EMBL" id="NOU92020.1"/>
    </source>
</evidence>
<dbReference type="GO" id="GO:0016987">
    <property type="term" value="F:sigma factor activity"/>
    <property type="evidence" value="ECO:0007669"/>
    <property type="project" value="InterPro"/>
</dbReference>
<dbReference type="GO" id="GO:0003677">
    <property type="term" value="F:DNA binding"/>
    <property type="evidence" value="ECO:0007669"/>
    <property type="project" value="InterPro"/>
</dbReference>
<dbReference type="EMBL" id="WHOD01000009">
    <property type="protein sequence ID" value="NOU92020.1"/>
    <property type="molecule type" value="Genomic_DNA"/>
</dbReference>
<evidence type="ECO:0000313" key="4">
    <source>
        <dbReference type="Proteomes" id="UP000641588"/>
    </source>
</evidence>
<dbReference type="InterPro" id="IPR014284">
    <property type="entry name" value="RNA_pol_sigma-70_dom"/>
</dbReference>
<dbReference type="NCBIfam" id="TIGR02937">
    <property type="entry name" value="sigma70-ECF"/>
    <property type="match status" value="1"/>
</dbReference>
<feature type="region of interest" description="Disordered" evidence="1">
    <location>
        <begin position="1"/>
        <end position="21"/>
    </location>
</feature>
<organism evidence="3 4">
    <name type="scientific">Paenibacillus foliorum</name>
    <dbReference type="NCBI Taxonomy" id="2654974"/>
    <lineage>
        <taxon>Bacteria</taxon>
        <taxon>Bacillati</taxon>
        <taxon>Bacillota</taxon>
        <taxon>Bacilli</taxon>
        <taxon>Bacillales</taxon>
        <taxon>Paenibacillaceae</taxon>
        <taxon>Paenibacillus</taxon>
    </lineage>
</organism>
<dbReference type="InterPro" id="IPR036388">
    <property type="entry name" value="WH-like_DNA-bd_sf"/>
</dbReference>
<dbReference type="SUPFAM" id="SSF88659">
    <property type="entry name" value="Sigma3 and sigma4 domains of RNA polymerase sigma factors"/>
    <property type="match status" value="1"/>
</dbReference>
<dbReference type="NCBIfam" id="NF005385">
    <property type="entry name" value="PRK06930.1"/>
    <property type="match status" value="1"/>
</dbReference>
<feature type="domain" description="RNA polymerase sigma factor 70 region 4 type 2" evidence="2">
    <location>
        <begin position="116"/>
        <end position="167"/>
    </location>
</feature>
<evidence type="ECO:0000259" key="2">
    <source>
        <dbReference type="Pfam" id="PF08281"/>
    </source>
</evidence>
<evidence type="ECO:0000256" key="1">
    <source>
        <dbReference type="SAM" id="MobiDB-lite"/>
    </source>
</evidence>
<keyword evidence="4" id="KW-1185">Reference proteome</keyword>
<dbReference type="Proteomes" id="UP000641588">
    <property type="component" value="Unassembled WGS sequence"/>
</dbReference>
<proteinExistence type="predicted"/>
<name>A0A972JYT0_9BACL</name>
<dbReference type="CDD" id="cd06171">
    <property type="entry name" value="Sigma70_r4"/>
    <property type="match status" value="1"/>
</dbReference>
<dbReference type="AlphaFoldDB" id="A0A972JYT0"/>
<gene>
    <name evidence="3" type="ORF">GC093_02055</name>
</gene>
<dbReference type="Pfam" id="PF08281">
    <property type="entry name" value="Sigma70_r4_2"/>
    <property type="match status" value="1"/>
</dbReference>
<dbReference type="InterPro" id="IPR013249">
    <property type="entry name" value="RNA_pol_sigma70_r4_t2"/>
</dbReference>
<dbReference type="Gene3D" id="1.10.10.10">
    <property type="entry name" value="Winged helix-like DNA-binding domain superfamily/Winged helix DNA-binding domain"/>
    <property type="match status" value="1"/>
</dbReference>
<dbReference type="GO" id="GO:0006352">
    <property type="term" value="P:DNA-templated transcription initiation"/>
    <property type="evidence" value="ECO:0007669"/>
    <property type="project" value="InterPro"/>
</dbReference>
<comment type="caution">
    <text evidence="3">The sequence shown here is derived from an EMBL/GenBank/DDBJ whole genome shotgun (WGS) entry which is preliminary data.</text>
</comment>
<accession>A0A972JYT0</accession>
<reference evidence="3" key="1">
    <citation type="submission" date="2019-10" db="EMBL/GenBank/DDBJ databases">
        <title>Description of Paenibacillus glebae sp. nov.</title>
        <authorList>
            <person name="Carlier A."/>
            <person name="Qi S."/>
        </authorList>
    </citation>
    <scope>NUCLEOTIDE SEQUENCE</scope>
    <source>
        <strain evidence="3">LMG 31456</strain>
    </source>
</reference>
<dbReference type="InterPro" id="IPR013324">
    <property type="entry name" value="RNA_pol_sigma_r3/r4-like"/>
</dbReference>
<sequence>MVKERSMMSHPPISQSYNNDLTDLQSSYRTTYRMLQKVQETAVTRGDKELINGMISDVQYAIEWMRTGICPGNRRGIERRAAYQREKLMDPSQMQTYIEQQHRLTPASVITEHQRDQLEHALSQLSSRERECYELHYGMCYSFQEIASLLALKKGTVQYYLQTAQKKINAVM</sequence>
<protein>
    <submittedName>
        <fullName evidence="3">Sigma-70 family RNA polymerase sigma factor</fullName>
    </submittedName>
</protein>
<feature type="compositionally biased region" description="Polar residues" evidence="1">
    <location>
        <begin position="12"/>
        <end position="21"/>
    </location>
</feature>